<dbReference type="OrthoDB" id="6510177at2759"/>
<dbReference type="InterPro" id="IPR051697">
    <property type="entry name" value="Patched_domain-protein"/>
</dbReference>
<name>A0A8S3UIS0_MYTED</name>
<comment type="caution">
    <text evidence="2">The sequence shown here is derived from an EMBL/GenBank/DDBJ whole genome shotgun (WGS) entry which is preliminary data.</text>
</comment>
<dbReference type="GO" id="GO:0005886">
    <property type="term" value="C:plasma membrane"/>
    <property type="evidence" value="ECO:0007669"/>
    <property type="project" value="TreeGrafter"/>
</dbReference>
<feature type="transmembrane region" description="Helical" evidence="1">
    <location>
        <begin position="182"/>
        <end position="205"/>
    </location>
</feature>
<dbReference type="AlphaFoldDB" id="A0A8S3UIS0"/>
<gene>
    <name evidence="2" type="ORF">MEDL_57463</name>
</gene>
<protein>
    <submittedName>
        <fullName evidence="2">Uncharacterized protein</fullName>
    </submittedName>
</protein>
<keyword evidence="1" id="KW-0812">Transmembrane</keyword>
<sequence length="265" mass="30651">MKAPEGTDILNMTLKTEINEIVATLYNVTITYENMNYSYKQLCARRNNTCFASHAFLYSDYFWLQVERHNISYPEFRMDDGNIIELNHIFGGVHTNNDGLIISVQALKMMFYLRQDSNQYSSLASKWEEEFINIGRRVVYHLTLVNNTTEVEGENRNVRVFEAIVRSGGPIFNGAMSTLVDYAVGHFVGLGHAIFLLPVVLSLFGPHKKSEVEKKVIFNQEKMSQDVNEYFPNKMAHDNKGYCIERYHARVVKKMIQWLGQLNKL</sequence>
<evidence type="ECO:0000256" key="1">
    <source>
        <dbReference type="SAM" id="Phobius"/>
    </source>
</evidence>
<evidence type="ECO:0000313" key="3">
    <source>
        <dbReference type="Proteomes" id="UP000683360"/>
    </source>
</evidence>
<dbReference type="PANTHER" id="PTHR10796">
    <property type="entry name" value="PATCHED-RELATED"/>
    <property type="match status" value="1"/>
</dbReference>
<dbReference type="Proteomes" id="UP000683360">
    <property type="component" value="Unassembled WGS sequence"/>
</dbReference>
<dbReference type="EMBL" id="CAJPWZ010002772">
    <property type="protein sequence ID" value="CAG2245461.1"/>
    <property type="molecule type" value="Genomic_DNA"/>
</dbReference>
<dbReference type="PANTHER" id="PTHR10796:SF92">
    <property type="entry name" value="PATCHED-RELATED, ISOFORM A"/>
    <property type="match status" value="1"/>
</dbReference>
<proteinExistence type="predicted"/>
<keyword evidence="1" id="KW-0472">Membrane</keyword>
<organism evidence="2 3">
    <name type="scientific">Mytilus edulis</name>
    <name type="common">Blue mussel</name>
    <dbReference type="NCBI Taxonomy" id="6550"/>
    <lineage>
        <taxon>Eukaryota</taxon>
        <taxon>Metazoa</taxon>
        <taxon>Spiralia</taxon>
        <taxon>Lophotrochozoa</taxon>
        <taxon>Mollusca</taxon>
        <taxon>Bivalvia</taxon>
        <taxon>Autobranchia</taxon>
        <taxon>Pteriomorphia</taxon>
        <taxon>Mytilida</taxon>
        <taxon>Mytiloidea</taxon>
        <taxon>Mytilidae</taxon>
        <taxon>Mytilinae</taxon>
        <taxon>Mytilus</taxon>
    </lineage>
</organism>
<dbReference type="GO" id="GO:0018996">
    <property type="term" value="P:molting cycle, collagen and cuticulin-based cuticle"/>
    <property type="evidence" value="ECO:0007669"/>
    <property type="project" value="TreeGrafter"/>
</dbReference>
<dbReference type="GO" id="GO:0030659">
    <property type="term" value="C:cytoplasmic vesicle membrane"/>
    <property type="evidence" value="ECO:0007669"/>
    <property type="project" value="TreeGrafter"/>
</dbReference>
<reference evidence="2" key="1">
    <citation type="submission" date="2021-03" db="EMBL/GenBank/DDBJ databases">
        <authorList>
            <person name="Bekaert M."/>
        </authorList>
    </citation>
    <scope>NUCLEOTIDE SEQUENCE</scope>
</reference>
<dbReference type="GO" id="GO:0006897">
    <property type="term" value="P:endocytosis"/>
    <property type="evidence" value="ECO:0007669"/>
    <property type="project" value="TreeGrafter"/>
</dbReference>
<accession>A0A8S3UIS0</accession>
<keyword evidence="1" id="KW-1133">Transmembrane helix</keyword>
<evidence type="ECO:0000313" key="2">
    <source>
        <dbReference type="EMBL" id="CAG2245461.1"/>
    </source>
</evidence>
<keyword evidence="3" id="KW-1185">Reference proteome</keyword>